<comment type="caution">
    <text evidence="9">The sequence shown here is derived from an EMBL/GenBank/DDBJ whole genome shotgun (WGS) entry which is preliminary data.</text>
</comment>
<accession>A0A4R3Z7X2</accession>
<dbReference type="EMBL" id="SMCQ01000006">
    <property type="protein sequence ID" value="TCW00712.1"/>
    <property type="molecule type" value="Genomic_DNA"/>
</dbReference>
<feature type="transmembrane region" description="Helical" evidence="7">
    <location>
        <begin position="79"/>
        <end position="100"/>
    </location>
</feature>
<dbReference type="RefSeq" id="WP_243646643.1">
    <property type="nucleotide sequence ID" value="NZ_JANKBF010000004.1"/>
</dbReference>
<proteinExistence type="inferred from homology"/>
<reference evidence="9 10" key="1">
    <citation type="submission" date="2019-03" db="EMBL/GenBank/DDBJ databases">
        <title>Genomic Encyclopedia of Type Strains, Phase IV (KMG-IV): sequencing the most valuable type-strain genomes for metagenomic binning, comparative biology and taxonomic classification.</title>
        <authorList>
            <person name="Goeker M."/>
        </authorList>
    </citation>
    <scope>NUCLEOTIDE SEQUENCE [LARGE SCALE GENOMIC DNA]</scope>
    <source>
        <strain evidence="9 10">DSM 29487</strain>
    </source>
</reference>
<dbReference type="GeneID" id="98915007"/>
<gene>
    <name evidence="9" type="ORF">EDD60_10643</name>
</gene>
<name>A0A4R3Z7X2_9FIRM</name>
<dbReference type="InterPro" id="IPR022764">
    <property type="entry name" value="Peptidase_S54_rhomboid_dom"/>
</dbReference>
<evidence type="ECO:0000256" key="2">
    <source>
        <dbReference type="ARBA" id="ARBA00009045"/>
    </source>
</evidence>
<dbReference type="InterPro" id="IPR035952">
    <property type="entry name" value="Rhomboid-like_sf"/>
</dbReference>
<feature type="transmembrane region" description="Helical" evidence="7">
    <location>
        <begin position="141"/>
        <end position="161"/>
    </location>
</feature>
<keyword evidence="9" id="KW-0645">Protease</keyword>
<dbReference type="InterPro" id="IPR050925">
    <property type="entry name" value="Rhomboid_protease_S54"/>
</dbReference>
<evidence type="ECO:0000256" key="6">
    <source>
        <dbReference type="ARBA" id="ARBA00023136"/>
    </source>
</evidence>
<feature type="transmembrane region" description="Helical" evidence="7">
    <location>
        <begin position="6"/>
        <end position="22"/>
    </location>
</feature>
<dbReference type="GO" id="GO:0004252">
    <property type="term" value="F:serine-type endopeptidase activity"/>
    <property type="evidence" value="ECO:0007669"/>
    <property type="project" value="InterPro"/>
</dbReference>
<dbReference type="SUPFAM" id="SSF144091">
    <property type="entry name" value="Rhomboid-like"/>
    <property type="match status" value="1"/>
</dbReference>
<dbReference type="PANTHER" id="PTHR43731">
    <property type="entry name" value="RHOMBOID PROTEASE"/>
    <property type="match status" value="1"/>
</dbReference>
<organism evidence="9 10">
    <name type="scientific">Longibaculum muris</name>
    <dbReference type="NCBI Taxonomy" id="1796628"/>
    <lineage>
        <taxon>Bacteria</taxon>
        <taxon>Bacillati</taxon>
        <taxon>Bacillota</taxon>
        <taxon>Erysipelotrichia</taxon>
        <taxon>Erysipelotrichales</taxon>
        <taxon>Coprobacillaceae</taxon>
        <taxon>Longibaculum</taxon>
    </lineage>
</organism>
<comment type="subcellular location">
    <subcellularLocation>
        <location evidence="1">Membrane</location>
        <topology evidence="1">Multi-pass membrane protein</topology>
    </subcellularLocation>
</comment>
<dbReference type="PANTHER" id="PTHR43731:SF14">
    <property type="entry name" value="PRESENILIN-ASSOCIATED RHOMBOID-LIKE PROTEIN, MITOCHONDRIAL"/>
    <property type="match status" value="1"/>
</dbReference>
<feature type="domain" description="Peptidase S54 rhomboid" evidence="8">
    <location>
        <begin position="45"/>
        <end position="185"/>
    </location>
</feature>
<evidence type="ECO:0000256" key="1">
    <source>
        <dbReference type="ARBA" id="ARBA00004141"/>
    </source>
</evidence>
<keyword evidence="6 7" id="KW-0472">Membrane</keyword>
<keyword evidence="4" id="KW-0378">Hydrolase</keyword>
<sequence length="190" mass="21348">MMITNIFLLICAGVFVYIRFIQKDDMMATAIKLGAFYPPAIVEDHQYWRFITCHFIHVEIFHFLMNAYAFYQLGRFFEALLGSVCYLFLILVSMLLSSLLCYSASQISSRYYYTMTIGASGVVYGFFGAIIALGYLVGGPFMSLLESFAYVILINLAYTLFDRQISKTGHLGGLIGGIVAIVILLALRIV</sequence>
<protein>
    <submittedName>
        <fullName evidence="9">Rhomboid protease GluP</fullName>
    </submittedName>
</protein>
<evidence type="ECO:0000256" key="7">
    <source>
        <dbReference type="SAM" id="Phobius"/>
    </source>
</evidence>
<evidence type="ECO:0000313" key="10">
    <source>
        <dbReference type="Proteomes" id="UP000295515"/>
    </source>
</evidence>
<dbReference type="Proteomes" id="UP000295515">
    <property type="component" value="Unassembled WGS sequence"/>
</dbReference>
<keyword evidence="5 7" id="KW-1133">Transmembrane helix</keyword>
<dbReference type="Pfam" id="PF01694">
    <property type="entry name" value="Rhomboid"/>
    <property type="match status" value="1"/>
</dbReference>
<keyword evidence="3 7" id="KW-0812">Transmembrane</keyword>
<dbReference type="GO" id="GO:0006508">
    <property type="term" value="P:proteolysis"/>
    <property type="evidence" value="ECO:0007669"/>
    <property type="project" value="UniProtKB-KW"/>
</dbReference>
<evidence type="ECO:0000313" key="9">
    <source>
        <dbReference type="EMBL" id="TCW00712.1"/>
    </source>
</evidence>
<keyword evidence="10" id="KW-1185">Reference proteome</keyword>
<dbReference type="GO" id="GO:0016020">
    <property type="term" value="C:membrane"/>
    <property type="evidence" value="ECO:0007669"/>
    <property type="project" value="UniProtKB-SubCell"/>
</dbReference>
<comment type="similarity">
    <text evidence="2">Belongs to the peptidase S54 family.</text>
</comment>
<evidence type="ECO:0000256" key="5">
    <source>
        <dbReference type="ARBA" id="ARBA00022989"/>
    </source>
</evidence>
<evidence type="ECO:0000256" key="3">
    <source>
        <dbReference type="ARBA" id="ARBA00022692"/>
    </source>
</evidence>
<feature type="transmembrane region" description="Helical" evidence="7">
    <location>
        <begin position="168"/>
        <end position="189"/>
    </location>
</feature>
<feature type="transmembrane region" description="Helical" evidence="7">
    <location>
        <begin position="112"/>
        <end position="135"/>
    </location>
</feature>
<dbReference type="AlphaFoldDB" id="A0A4R3Z7X2"/>
<dbReference type="Gene3D" id="1.20.1540.10">
    <property type="entry name" value="Rhomboid-like"/>
    <property type="match status" value="1"/>
</dbReference>
<evidence type="ECO:0000256" key="4">
    <source>
        <dbReference type="ARBA" id="ARBA00022801"/>
    </source>
</evidence>
<evidence type="ECO:0000259" key="8">
    <source>
        <dbReference type="Pfam" id="PF01694"/>
    </source>
</evidence>